<gene>
    <name evidence="4" type="ORF">PAC_14180</name>
</gene>
<dbReference type="InterPro" id="IPR016181">
    <property type="entry name" value="Acyl_CoA_acyltransferase"/>
</dbReference>
<keyword evidence="5" id="KW-1185">Reference proteome</keyword>
<dbReference type="PANTHER" id="PTHR13947:SF37">
    <property type="entry name" value="LD18367P"/>
    <property type="match status" value="1"/>
</dbReference>
<dbReference type="PANTHER" id="PTHR13947">
    <property type="entry name" value="GNAT FAMILY N-ACETYLTRANSFERASE"/>
    <property type="match status" value="1"/>
</dbReference>
<protein>
    <recommendedName>
        <fullName evidence="6">N-acetyltransferase domain-containing protein</fullName>
    </recommendedName>
</protein>
<name>A0A1L7XGY6_9HELO</name>
<dbReference type="STRING" id="576137.A0A1L7XGY6"/>
<feature type="domain" description="HTH marR-type" evidence="2">
    <location>
        <begin position="12"/>
        <end position="150"/>
    </location>
</feature>
<dbReference type="InterPro" id="IPR000835">
    <property type="entry name" value="HTH_MarR-typ"/>
</dbReference>
<evidence type="ECO:0000313" key="5">
    <source>
        <dbReference type="Proteomes" id="UP000184330"/>
    </source>
</evidence>
<organism evidence="4 5">
    <name type="scientific">Phialocephala subalpina</name>
    <dbReference type="NCBI Taxonomy" id="576137"/>
    <lineage>
        <taxon>Eukaryota</taxon>
        <taxon>Fungi</taxon>
        <taxon>Dikarya</taxon>
        <taxon>Ascomycota</taxon>
        <taxon>Pezizomycotina</taxon>
        <taxon>Leotiomycetes</taxon>
        <taxon>Helotiales</taxon>
        <taxon>Mollisiaceae</taxon>
        <taxon>Phialocephala</taxon>
        <taxon>Phialocephala fortinii species complex</taxon>
    </lineage>
</organism>
<dbReference type="AlphaFoldDB" id="A0A1L7XGY6"/>
<dbReference type="SUPFAM" id="SSF46785">
    <property type="entry name" value="Winged helix' DNA-binding domain"/>
    <property type="match status" value="1"/>
</dbReference>
<evidence type="ECO:0000313" key="4">
    <source>
        <dbReference type="EMBL" id="CZR64282.1"/>
    </source>
</evidence>
<accession>A0A1L7XGY6</accession>
<proteinExistence type="predicted"/>
<keyword evidence="1" id="KW-0808">Transferase</keyword>
<feature type="domain" description="N-acetyltransferase" evidence="3">
    <location>
        <begin position="219"/>
        <end position="385"/>
    </location>
</feature>
<dbReference type="InterPro" id="IPR036390">
    <property type="entry name" value="WH_DNA-bd_sf"/>
</dbReference>
<dbReference type="OrthoDB" id="41532at2759"/>
<dbReference type="InterPro" id="IPR000182">
    <property type="entry name" value="GNAT_dom"/>
</dbReference>
<dbReference type="CDD" id="cd04301">
    <property type="entry name" value="NAT_SF"/>
    <property type="match status" value="1"/>
</dbReference>
<dbReference type="Gene3D" id="1.10.10.10">
    <property type="entry name" value="Winged helix-like DNA-binding domain superfamily/Winged helix DNA-binding domain"/>
    <property type="match status" value="1"/>
</dbReference>
<dbReference type="EMBL" id="FJOG01000026">
    <property type="protein sequence ID" value="CZR64282.1"/>
    <property type="molecule type" value="Genomic_DNA"/>
</dbReference>
<dbReference type="Gene3D" id="3.40.630.30">
    <property type="match status" value="1"/>
</dbReference>
<dbReference type="SUPFAM" id="SSF55729">
    <property type="entry name" value="Acyl-CoA N-acyltransferases (Nat)"/>
    <property type="match status" value="1"/>
</dbReference>
<dbReference type="GO" id="GO:0008080">
    <property type="term" value="F:N-acetyltransferase activity"/>
    <property type="evidence" value="ECO:0007669"/>
    <property type="project" value="InterPro"/>
</dbReference>
<dbReference type="InterPro" id="IPR036388">
    <property type="entry name" value="WH-like_DNA-bd_sf"/>
</dbReference>
<dbReference type="Proteomes" id="UP000184330">
    <property type="component" value="Unassembled WGS sequence"/>
</dbReference>
<reference evidence="4 5" key="1">
    <citation type="submission" date="2016-03" db="EMBL/GenBank/DDBJ databases">
        <authorList>
            <person name="Ploux O."/>
        </authorList>
    </citation>
    <scope>NUCLEOTIDE SEQUENCE [LARGE SCALE GENOMIC DNA]</scope>
    <source>
        <strain evidence="4 5">UAMH 11012</strain>
    </source>
</reference>
<dbReference type="PROSITE" id="PS50995">
    <property type="entry name" value="HTH_MARR_2"/>
    <property type="match status" value="1"/>
</dbReference>
<evidence type="ECO:0000259" key="3">
    <source>
        <dbReference type="PROSITE" id="PS51186"/>
    </source>
</evidence>
<dbReference type="GO" id="GO:0003700">
    <property type="term" value="F:DNA-binding transcription factor activity"/>
    <property type="evidence" value="ECO:0007669"/>
    <property type="project" value="InterPro"/>
</dbReference>
<dbReference type="InterPro" id="IPR050769">
    <property type="entry name" value="NAT_camello-type"/>
</dbReference>
<evidence type="ECO:0008006" key="6">
    <source>
        <dbReference type="Google" id="ProtNLM"/>
    </source>
</evidence>
<evidence type="ECO:0000256" key="1">
    <source>
        <dbReference type="ARBA" id="ARBA00022679"/>
    </source>
</evidence>
<dbReference type="PROSITE" id="PS51186">
    <property type="entry name" value="GNAT"/>
    <property type="match status" value="1"/>
</dbReference>
<dbReference type="Pfam" id="PF12802">
    <property type="entry name" value="MarR_2"/>
    <property type="match status" value="1"/>
</dbReference>
<dbReference type="Pfam" id="PF00583">
    <property type="entry name" value="Acetyltransf_1"/>
    <property type="match status" value="1"/>
</dbReference>
<sequence length="391" mass="42694">MGSISLDKMDVDETLIPELRQYSRQLVREWGFMSTTVAGTSYNASAVHALIEISHNEGIMSAELCGPLNLDKSGVSRAVKKLVEAGEVEEEFDGGAAGMGDGRVKRLVLSEKGRETVKGVNVYGDHQVATALSKLPPTTSPLTILDGIRAYGKALRSQRLDTALTPPPETSLSAQPHFPIPDKETSITIVPGYRAGVTARTIEMQMSYYGPHTPFGFGVVFESLLASLLADLARRLDGVKNQVWCAVETSANGNENIVGVVWIDGESLNTKSGSSDEEPNALDIDLDPKDNLVNDKDNARSKKAHLRFFIVGDGVRGKGVGKKLLTEAVNFCDEKEFEECELSTFKGLNVARKMYDGLGFEIVREALCKPWDVEILQQYMTRKRGARVVLV</sequence>
<evidence type="ECO:0000259" key="2">
    <source>
        <dbReference type="PROSITE" id="PS50995"/>
    </source>
</evidence>